<keyword evidence="5 7" id="KW-1133">Transmembrane helix</keyword>
<comment type="caution">
    <text evidence="10">The sequence shown here is derived from an EMBL/GenBank/DDBJ whole genome shotgun (WGS) entry which is preliminary data.</text>
</comment>
<evidence type="ECO:0000259" key="8">
    <source>
        <dbReference type="Pfam" id="PF02687"/>
    </source>
</evidence>
<protein>
    <submittedName>
        <fullName evidence="10">ABC transporter permease</fullName>
    </submittedName>
</protein>
<evidence type="ECO:0000256" key="2">
    <source>
        <dbReference type="ARBA" id="ARBA00022448"/>
    </source>
</evidence>
<gene>
    <name evidence="10" type="ORF">AAW01_12245</name>
</gene>
<dbReference type="Pfam" id="PF12704">
    <property type="entry name" value="MacB_PCD"/>
    <property type="match status" value="1"/>
</dbReference>
<name>A0A0G9MKQ0_9SPHN</name>
<dbReference type="RefSeq" id="WP_047007894.1">
    <property type="nucleotide sequence ID" value="NZ_LBHC01000003.1"/>
</dbReference>
<keyword evidence="2" id="KW-0813">Transport</keyword>
<keyword evidence="11" id="KW-1185">Reference proteome</keyword>
<dbReference type="GO" id="GO:0005886">
    <property type="term" value="C:plasma membrane"/>
    <property type="evidence" value="ECO:0007669"/>
    <property type="project" value="UniProtKB-SubCell"/>
</dbReference>
<dbReference type="STRING" id="502682.BMF35_b0153"/>
<feature type="domain" description="ABC3 transporter permease C-terminal" evidence="8">
    <location>
        <begin position="260"/>
        <end position="373"/>
    </location>
</feature>
<feature type="transmembrane region" description="Helical" evidence="7">
    <location>
        <begin position="16"/>
        <end position="41"/>
    </location>
</feature>
<evidence type="ECO:0000256" key="7">
    <source>
        <dbReference type="SAM" id="Phobius"/>
    </source>
</evidence>
<evidence type="ECO:0000256" key="6">
    <source>
        <dbReference type="ARBA" id="ARBA00023136"/>
    </source>
</evidence>
<dbReference type="Pfam" id="PF02687">
    <property type="entry name" value="FtsX"/>
    <property type="match status" value="1"/>
</dbReference>
<dbReference type="InterPro" id="IPR051125">
    <property type="entry name" value="ABC-4/HrtB_transporter"/>
</dbReference>
<dbReference type="EMBL" id="LBHC01000003">
    <property type="protein sequence ID" value="KLE31184.1"/>
    <property type="molecule type" value="Genomic_DNA"/>
</dbReference>
<proteinExistence type="predicted"/>
<accession>A0A0G9MKQ0</accession>
<reference evidence="10 11" key="1">
    <citation type="submission" date="2015-04" db="EMBL/GenBank/DDBJ databases">
        <title>The draft genome sequence of Erythrobacr gangjinensis K7-2.</title>
        <authorList>
            <person name="Zhuang L."/>
            <person name="Liu Y."/>
            <person name="Shao Z."/>
        </authorList>
    </citation>
    <scope>NUCLEOTIDE SEQUENCE [LARGE SCALE GENOMIC DNA]</scope>
    <source>
        <strain evidence="10 11">K7-2</strain>
    </source>
</reference>
<feature type="domain" description="MacB-like periplasmic core" evidence="9">
    <location>
        <begin position="48"/>
        <end position="227"/>
    </location>
</feature>
<organism evidence="10 11">
    <name type="scientific">Aurantiacibacter gangjinensis</name>
    <dbReference type="NCBI Taxonomy" id="502682"/>
    <lineage>
        <taxon>Bacteria</taxon>
        <taxon>Pseudomonadati</taxon>
        <taxon>Pseudomonadota</taxon>
        <taxon>Alphaproteobacteria</taxon>
        <taxon>Sphingomonadales</taxon>
        <taxon>Erythrobacteraceae</taxon>
        <taxon>Aurantiacibacter</taxon>
    </lineage>
</organism>
<evidence type="ECO:0000256" key="3">
    <source>
        <dbReference type="ARBA" id="ARBA00022475"/>
    </source>
</evidence>
<keyword evidence="6 7" id="KW-0472">Membrane</keyword>
<dbReference type="InterPro" id="IPR003838">
    <property type="entry name" value="ABC3_permease_C"/>
</dbReference>
<dbReference type="AlphaFoldDB" id="A0A0G9MKQ0"/>
<evidence type="ECO:0000313" key="11">
    <source>
        <dbReference type="Proteomes" id="UP000053070"/>
    </source>
</evidence>
<feature type="transmembrane region" description="Helical" evidence="7">
    <location>
        <begin position="257"/>
        <end position="280"/>
    </location>
</feature>
<dbReference type="PATRIC" id="fig|502682.8.peg.2498"/>
<evidence type="ECO:0000256" key="1">
    <source>
        <dbReference type="ARBA" id="ARBA00004651"/>
    </source>
</evidence>
<dbReference type="InterPro" id="IPR025857">
    <property type="entry name" value="MacB_PCD"/>
</dbReference>
<sequence>MQWIAIRMLTGDKQKFYGLLFGIAFSTLLITQQLTIFVNLIERGGSGVFNVPTADVWVMDEVSRTTDVNYPMPSTSLDAVRGVPGVEWAVPHLRAGASVRTRDGDLEGVSVIGVDDATLIGLPANMAQNSADVLSMPDSVIIDDVGALRMFENGQSPIGERLELNDQRAVIRGVADAIPSFTSQVTLYTKYSRALNYVPGTRNRMSFVLVGAADGVTPEQLTTRIEEQTGLRARTRDEFAQDGVDFIIENTGIPLNFGITVALGFIVGVAIVGLTFSLFIRDNIKQFGALKAIGVTNAKIRKMVAAQAGLVGLIGYGLGVLGTVAFIQGFSSNPTFKGFYIPWQVPLISLAAVVVILALTGWLALRNVLKTEPAAVFR</sequence>
<dbReference type="PANTHER" id="PTHR43738">
    <property type="entry name" value="ABC TRANSPORTER, MEMBRANE PROTEIN"/>
    <property type="match status" value="1"/>
</dbReference>
<evidence type="ECO:0000256" key="5">
    <source>
        <dbReference type="ARBA" id="ARBA00022989"/>
    </source>
</evidence>
<dbReference type="OrthoDB" id="9768465at2"/>
<evidence type="ECO:0000259" key="9">
    <source>
        <dbReference type="Pfam" id="PF12704"/>
    </source>
</evidence>
<comment type="subcellular location">
    <subcellularLocation>
        <location evidence="1">Cell membrane</location>
        <topology evidence="1">Multi-pass membrane protein</topology>
    </subcellularLocation>
</comment>
<evidence type="ECO:0000256" key="4">
    <source>
        <dbReference type="ARBA" id="ARBA00022692"/>
    </source>
</evidence>
<keyword evidence="4 7" id="KW-0812">Transmembrane</keyword>
<dbReference type="PANTHER" id="PTHR43738:SF1">
    <property type="entry name" value="HEMIN TRANSPORT SYSTEM PERMEASE PROTEIN HRTB-RELATED"/>
    <property type="match status" value="1"/>
</dbReference>
<feature type="transmembrane region" description="Helical" evidence="7">
    <location>
        <begin position="308"/>
        <end position="331"/>
    </location>
</feature>
<evidence type="ECO:0000313" key="10">
    <source>
        <dbReference type="EMBL" id="KLE31184.1"/>
    </source>
</evidence>
<dbReference type="Proteomes" id="UP000053070">
    <property type="component" value="Unassembled WGS sequence"/>
</dbReference>
<feature type="transmembrane region" description="Helical" evidence="7">
    <location>
        <begin position="343"/>
        <end position="365"/>
    </location>
</feature>
<keyword evidence="3" id="KW-1003">Cell membrane</keyword>